<dbReference type="InterPro" id="IPR055371">
    <property type="entry name" value="SpaA_PFL_dom_4"/>
</dbReference>
<dbReference type="AlphaFoldDB" id="A0A250DLB1"/>
<dbReference type="InterPro" id="IPR013783">
    <property type="entry name" value="Ig-like_fold"/>
</dbReference>
<feature type="region of interest" description="Disordered" evidence="1">
    <location>
        <begin position="80"/>
        <end position="105"/>
    </location>
</feature>
<dbReference type="PANTHER" id="PTHR34819:SF3">
    <property type="entry name" value="CELL SURFACE PROTEIN"/>
    <property type="match status" value="1"/>
</dbReference>
<protein>
    <recommendedName>
        <fullName evidence="2">SpaA-like prealbumin fold domain-containing protein</fullName>
    </recommendedName>
</protein>
<reference evidence="3 4" key="1">
    <citation type="submission" date="2017-09" db="EMBL/GenBank/DDBJ databases">
        <title>The diverse metabolic capabilities of V. boronicumulans make it an excellent choice for continued studies on novel biodegradation.</title>
        <authorList>
            <person name="Sun S."/>
        </authorList>
    </citation>
    <scope>NUCLEOTIDE SEQUENCE [LARGE SCALE GENOMIC DNA]</scope>
    <source>
        <strain evidence="3 4">J1</strain>
    </source>
</reference>
<feature type="region of interest" description="Disordered" evidence="1">
    <location>
        <begin position="37"/>
        <end position="62"/>
    </location>
</feature>
<evidence type="ECO:0000313" key="3">
    <source>
        <dbReference type="EMBL" id="ATA55054.1"/>
    </source>
</evidence>
<accession>A0A250DLB1</accession>
<gene>
    <name evidence="3" type="ORF">CKY39_18925</name>
</gene>
<proteinExistence type="predicted"/>
<organism evidence="3 4">
    <name type="scientific">Variovorax boronicumulans</name>
    <dbReference type="NCBI Taxonomy" id="436515"/>
    <lineage>
        <taxon>Bacteria</taxon>
        <taxon>Pseudomonadati</taxon>
        <taxon>Pseudomonadota</taxon>
        <taxon>Betaproteobacteria</taxon>
        <taxon>Burkholderiales</taxon>
        <taxon>Comamonadaceae</taxon>
        <taxon>Variovorax</taxon>
    </lineage>
</organism>
<evidence type="ECO:0000256" key="1">
    <source>
        <dbReference type="SAM" id="MobiDB-lite"/>
    </source>
</evidence>
<dbReference type="NCBIfam" id="TIGR01451">
    <property type="entry name" value="B_ant_repeat"/>
    <property type="match status" value="1"/>
</dbReference>
<dbReference type="InterPro" id="IPR051172">
    <property type="entry name" value="Chlamydia_OmcB"/>
</dbReference>
<dbReference type="Pfam" id="PF24514">
    <property type="entry name" value="SpaA_4"/>
    <property type="match status" value="1"/>
</dbReference>
<dbReference type="Gene3D" id="2.60.40.10">
    <property type="entry name" value="Immunoglobulins"/>
    <property type="match status" value="1"/>
</dbReference>
<sequence length="1101" mass="111524">MGPCFENIRVFRHALARATLRSAEWDGQRGVLLRARPPIGAQEGSQRGSMDRGPACQLHTHADEHDWRRDHCRYGGDRQSAAFADHRRPSPGVQPSGPERQLPGAPRVHIVRVLRHSGDAPAFGRARRDQHGHGIGGGDATCNGTGACTSTVTTPVALPPLPVITSTKTVSASPLVVGAPDQFYSLFITVANGTTTAPIGLTDFLPAGMNLRGGPTLIPGTTTGTLVGCPTIGGGVFCSVAAGVAPGTFEIRIPVSVSTPAAGLNKGTNMANLSGGGDLACTTAVNEACDSTTPPTSVDMMQLKLQKTVSVAKFFVGVPASYTLKLSSNGSPTTAPAEITDAISSSLRIGTLPPGCTAVQQNVTCTVPPGLMTSHSFVIPVTPLPSAVTVGAPVSYIVNVAKASKGGDPYCAGFDACLSTTNTPVAFPLAIISTKTVSANPLIVGAAGQFYTVAVKVEHEPTTAPLFVEDMLPTGITLAGPPVLIARTTTGVLSGCPAAGSLISNCSVAAGVAPGTFDIRIPVEVDKTAVGAQSGTNTVNLSGGGDALCTPLVTDPCDATTPSIGVRLGDPKVRIVKAAYVGSGTHRFRFALSGLSVSSDTITLTVPGEEFGAQTITGRVGVPVTITETSPAGWPVNPVSASCYDVKDVIAPSPIPGVSASRRAAAAAAASLPPVVLAGNVLTIPAEWMVGGADIVCTFVNSDAYAITGRVFSDNGSGAGVPNDGVANGGEAGLVGVQMRLTNCAAGVWSTAVTDGSGHYRLEVPSQPSSPSDGDPLCVEEMTPAGHLSTGASVGATPLPSGTGVAVGGRTYTYTRTAAGAPDHIAFGWSEARAGELNFGDVALSRFGADSARTGSPGSSVSHAHTFVAQTGGTVSFGVAGAAATPPIDGWNAKIFDDPGCTGALQAGAAVLYPPAVPRPVTTGQNLCVVVQEFIPASALAGYNDKRSVQASFVFTNASPALSASYLVLDTTTVSSTALELKKEVRNLTKNGDFGLNNEAKSGETLEYRITYTNNGATPISGLTVSDVTPVYTSFVASQEGATPATLTACTKRTPANALPAPAVACAAAQAPGGTGPLDWKFTGQLAPGGTGSVRFRVTVN</sequence>
<dbReference type="EMBL" id="CP023284">
    <property type="protein sequence ID" value="ATA55054.1"/>
    <property type="molecule type" value="Genomic_DNA"/>
</dbReference>
<dbReference type="Proteomes" id="UP000217154">
    <property type="component" value="Chromosome"/>
</dbReference>
<feature type="domain" description="SpaA-like prealbumin fold" evidence="2">
    <location>
        <begin position="573"/>
        <end position="702"/>
    </location>
</feature>
<dbReference type="KEGG" id="vbo:CKY39_18925"/>
<dbReference type="PANTHER" id="PTHR34819">
    <property type="entry name" value="LARGE CYSTEINE-RICH PERIPLASMIC PROTEIN OMCB"/>
    <property type="match status" value="1"/>
</dbReference>
<name>A0A250DLB1_9BURK</name>
<evidence type="ECO:0000313" key="4">
    <source>
        <dbReference type="Proteomes" id="UP000217154"/>
    </source>
</evidence>
<dbReference type="InterPro" id="IPR047589">
    <property type="entry name" value="DUF11_rpt"/>
</dbReference>
<evidence type="ECO:0000259" key="2">
    <source>
        <dbReference type="Pfam" id="PF24514"/>
    </source>
</evidence>